<evidence type="ECO:0000313" key="12">
    <source>
        <dbReference type="Proteomes" id="UP001519460"/>
    </source>
</evidence>
<comment type="function">
    <text evidence="9">May be involved in vascular wall and kidney homeostasis.</text>
</comment>
<feature type="non-terminal residue" evidence="11">
    <location>
        <position position="1"/>
    </location>
</feature>
<accession>A0ABD0M8Y0</accession>
<evidence type="ECO:0000256" key="4">
    <source>
        <dbReference type="ARBA" id="ARBA00022645"/>
    </source>
</evidence>
<dbReference type="SUPFAM" id="SSF53474">
    <property type="entry name" value="alpha/beta-Hydrolases"/>
    <property type="match status" value="1"/>
</dbReference>
<dbReference type="InterPro" id="IPR018202">
    <property type="entry name" value="Ser_caboxypep_ser_AS"/>
</dbReference>
<keyword evidence="3" id="KW-0964">Secreted</keyword>
<keyword evidence="8" id="KW-0325">Glycoprotein</keyword>
<dbReference type="Pfam" id="PF00450">
    <property type="entry name" value="Peptidase_S10"/>
    <property type="match status" value="1"/>
</dbReference>
<keyword evidence="7 10" id="KW-0378">Hydrolase</keyword>
<proteinExistence type="inferred from homology"/>
<comment type="similarity">
    <text evidence="2 10">Belongs to the peptidase S10 family.</text>
</comment>
<evidence type="ECO:0000256" key="1">
    <source>
        <dbReference type="ARBA" id="ARBA00004613"/>
    </source>
</evidence>
<evidence type="ECO:0000256" key="8">
    <source>
        <dbReference type="ARBA" id="ARBA00023180"/>
    </source>
</evidence>
<comment type="caution">
    <text evidence="11">The sequence shown here is derived from an EMBL/GenBank/DDBJ whole genome shotgun (WGS) entry which is preliminary data.</text>
</comment>
<evidence type="ECO:0000256" key="2">
    <source>
        <dbReference type="ARBA" id="ARBA00009431"/>
    </source>
</evidence>
<gene>
    <name evidence="11" type="ORF">BaRGS_00000806</name>
</gene>
<name>A0ABD0M8Y0_9CAEN</name>
<dbReference type="GO" id="GO:0005576">
    <property type="term" value="C:extracellular region"/>
    <property type="evidence" value="ECO:0007669"/>
    <property type="project" value="UniProtKB-SubCell"/>
</dbReference>
<evidence type="ECO:0000256" key="3">
    <source>
        <dbReference type="ARBA" id="ARBA00022525"/>
    </source>
</evidence>
<evidence type="ECO:0000256" key="10">
    <source>
        <dbReference type="RuleBase" id="RU361156"/>
    </source>
</evidence>
<sequence length="371" mass="40856">GGPGGSGTGFGNFGEIGPLDVSLQPRNTTWLSTASLLFIDNPVGTGFSYAETDDAFTTDVHMIALDLLTTFSTFLTVNTEMQDVPFYIFSESYGGKMTAAFSQVLWEAVQSKKVKCDFRGFAMGDSWISPIDSVYSWGPYLYVNSLVDRTQLAQLNDTAKKVADLADAGKWKESTAEWGVLEDLVESTTSGVNFYNIQQWGGEGRSKGLAGPDTTVWERVYQRHVGVYQAPDLNKLMNGPIREKLKIIPANVTWGGQSGKVFEFQRADFMKPVIDIVDNLIMKTSLSVVVYSGQLDLIVDNLGTEAWVYRLSNSDKFRAAKKEPIKIKGIPQAFVKTAGNFQYYWILAAGHMVPADNGPAGLEMVQQILNK</sequence>
<dbReference type="InterPro" id="IPR029058">
    <property type="entry name" value="AB_hydrolase_fold"/>
</dbReference>
<dbReference type="EMBL" id="JACVVK020000003">
    <property type="protein sequence ID" value="KAK7507841.1"/>
    <property type="molecule type" value="Genomic_DNA"/>
</dbReference>
<dbReference type="EC" id="3.4.16.-" evidence="10"/>
<dbReference type="PROSITE" id="PS00131">
    <property type="entry name" value="CARBOXYPEPT_SER_SER"/>
    <property type="match status" value="1"/>
</dbReference>
<dbReference type="AlphaFoldDB" id="A0ABD0M8Y0"/>
<dbReference type="Gene3D" id="3.40.50.1820">
    <property type="entry name" value="alpha/beta hydrolase"/>
    <property type="match status" value="1"/>
</dbReference>
<organism evidence="11 12">
    <name type="scientific">Batillaria attramentaria</name>
    <dbReference type="NCBI Taxonomy" id="370345"/>
    <lineage>
        <taxon>Eukaryota</taxon>
        <taxon>Metazoa</taxon>
        <taxon>Spiralia</taxon>
        <taxon>Lophotrochozoa</taxon>
        <taxon>Mollusca</taxon>
        <taxon>Gastropoda</taxon>
        <taxon>Caenogastropoda</taxon>
        <taxon>Sorbeoconcha</taxon>
        <taxon>Cerithioidea</taxon>
        <taxon>Batillariidae</taxon>
        <taxon>Batillaria</taxon>
    </lineage>
</organism>
<reference evidence="11 12" key="1">
    <citation type="journal article" date="2023" name="Sci. Data">
        <title>Genome assembly of the Korean intertidal mud-creeper Batillaria attramentaria.</title>
        <authorList>
            <person name="Patra A.K."/>
            <person name="Ho P.T."/>
            <person name="Jun S."/>
            <person name="Lee S.J."/>
            <person name="Kim Y."/>
            <person name="Won Y.J."/>
        </authorList>
    </citation>
    <scope>NUCLEOTIDE SEQUENCE [LARGE SCALE GENOMIC DNA]</scope>
    <source>
        <strain evidence="11">Wonlab-2016</strain>
    </source>
</reference>
<dbReference type="Proteomes" id="UP001519460">
    <property type="component" value="Unassembled WGS sequence"/>
</dbReference>
<dbReference type="GO" id="GO:0006508">
    <property type="term" value="P:proteolysis"/>
    <property type="evidence" value="ECO:0007669"/>
    <property type="project" value="UniProtKB-KW"/>
</dbReference>
<keyword evidence="5 10" id="KW-0645">Protease</keyword>
<dbReference type="FunFam" id="3.40.50.1820:FF:000075">
    <property type="entry name" value="Carboxypeptidase"/>
    <property type="match status" value="1"/>
</dbReference>
<evidence type="ECO:0000256" key="5">
    <source>
        <dbReference type="ARBA" id="ARBA00022670"/>
    </source>
</evidence>
<keyword evidence="4 10" id="KW-0121">Carboxypeptidase</keyword>
<keyword evidence="6" id="KW-0732">Signal</keyword>
<protein>
    <recommendedName>
        <fullName evidence="10">Carboxypeptidase</fullName>
        <ecNumber evidence="10">3.4.16.-</ecNumber>
    </recommendedName>
</protein>
<evidence type="ECO:0000256" key="7">
    <source>
        <dbReference type="ARBA" id="ARBA00022801"/>
    </source>
</evidence>
<evidence type="ECO:0000256" key="6">
    <source>
        <dbReference type="ARBA" id="ARBA00022729"/>
    </source>
</evidence>
<evidence type="ECO:0000313" key="11">
    <source>
        <dbReference type="EMBL" id="KAK7507841.1"/>
    </source>
</evidence>
<dbReference type="InterPro" id="IPR001563">
    <property type="entry name" value="Peptidase_S10"/>
</dbReference>
<dbReference type="PRINTS" id="PR00724">
    <property type="entry name" value="CRBOXYPTASEC"/>
</dbReference>
<keyword evidence="12" id="KW-1185">Reference proteome</keyword>
<comment type="subcellular location">
    <subcellularLocation>
        <location evidence="1">Secreted</location>
    </subcellularLocation>
</comment>
<evidence type="ECO:0000256" key="9">
    <source>
        <dbReference type="ARBA" id="ARBA00055847"/>
    </source>
</evidence>
<dbReference type="PANTHER" id="PTHR11802">
    <property type="entry name" value="SERINE PROTEASE FAMILY S10 SERINE CARBOXYPEPTIDASE"/>
    <property type="match status" value="1"/>
</dbReference>
<dbReference type="PANTHER" id="PTHR11802:SF3">
    <property type="entry name" value="RETINOID-INDUCIBLE SERINE CARBOXYPEPTIDASE"/>
    <property type="match status" value="1"/>
</dbReference>
<dbReference type="GO" id="GO:0004185">
    <property type="term" value="F:serine-type carboxypeptidase activity"/>
    <property type="evidence" value="ECO:0007669"/>
    <property type="project" value="UniProtKB-UniRule"/>
</dbReference>